<dbReference type="InterPro" id="IPR039558">
    <property type="entry name" value="TPA1/OFD1_N"/>
</dbReference>
<evidence type="ECO:0000256" key="6">
    <source>
        <dbReference type="ARBA" id="ARBA00023002"/>
    </source>
</evidence>
<dbReference type="GO" id="GO:0031418">
    <property type="term" value="F:L-ascorbic acid binding"/>
    <property type="evidence" value="ECO:0007669"/>
    <property type="project" value="UniProtKB-KW"/>
</dbReference>
<dbReference type="SMART" id="SM00702">
    <property type="entry name" value="P4Hc"/>
    <property type="match status" value="1"/>
</dbReference>
<accession>A0A8D8VQY2</accession>
<proteinExistence type="inferred from homology"/>
<feature type="domain" description="Fe2OG dioxygenase" evidence="10">
    <location>
        <begin position="102"/>
        <end position="204"/>
    </location>
</feature>
<evidence type="ECO:0000256" key="9">
    <source>
        <dbReference type="ARBA" id="ARBA00047444"/>
    </source>
</evidence>
<dbReference type="InterPro" id="IPR005123">
    <property type="entry name" value="Oxoglu/Fe-dep_dioxygenase_dom"/>
</dbReference>
<keyword evidence="5" id="KW-0223">Dioxygenase</keyword>
<dbReference type="PROSITE" id="PS51471">
    <property type="entry name" value="FE2OG_OXY"/>
    <property type="match status" value="1"/>
</dbReference>
<dbReference type="GO" id="GO:0031543">
    <property type="term" value="F:peptidyl-proline dioxygenase activity"/>
    <property type="evidence" value="ECO:0007669"/>
    <property type="project" value="TreeGrafter"/>
</dbReference>
<keyword evidence="4" id="KW-0847">Vitamin C</keyword>
<dbReference type="Gene3D" id="2.60.120.620">
    <property type="entry name" value="q2cbj1_9rhob like domain"/>
    <property type="match status" value="2"/>
</dbReference>
<dbReference type="InterPro" id="IPR006620">
    <property type="entry name" value="Pro_4_hyd_alph"/>
</dbReference>
<dbReference type="EMBL" id="HBUF01410639">
    <property type="protein sequence ID" value="CAG6738984.1"/>
    <property type="molecule type" value="Transcribed_RNA"/>
</dbReference>
<evidence type="ECO:0000256" key="2">
    <source>
        <dbReference type="ARBA" id="ARBA00007443"/>
    </source>
</evidence>
<dbReference type="Pfam" id="PF10637">
    <property type="entry name" value="Ofd1_CTDD"/>
    <property type="match status" value="1"/>
</dbReference>
<dbReference type="InterPro" id="IPR019601">
    <property type="entry name" value="Oxoglutarate/Fe-dep_Oase_C"/>
</dbReference>
<dbReference type="InterPro" id="IPR051842">
    <property type="entry name" value="uS12_prolyl_hydroxylase"/>
</dbReference>
<protein>
    <recommendedName>
        <fullName evidence="8">uS12 prolyl 3-hydroxylase</fullName>
    </recommendedName>
</protein>
<dbReference type="GO" id="GO:0005737">
    <property type="term" value="C:cytoplasm"/>
    <property type="evidence" value="ECO:0007669"/>
    <property type="project" value="TreeGrafter"/>
</dbReference>
<evidence type="ECO:0000256" key="3">
    <source>
        <dbReference type="ARBA" id="ARBA00022723"/>
    </source>
</evidence>
<reference evidence="11" key="1">
    <citation type="submission" date="2021-05" db="EMBL/GenBank/DDBJ databases">
        <authorList>
            <person name="Alioto T."/>
            <person name="Alioto T."/>
            <person name="Gomez Garrido J."/>
        </authorList>
    </citation>
    <scope>NUCLEOTIDE SEQUENCE</scope>
</reference>
<comment type="similarity">
    <text evidence="2">Belongs to the TPA1 family.</text>
</comment>
<evidence type="ECO:0000256" key="5">
    <source>
        <dbReference type="ARBA" id="ARBA00022964"/>
    </source>
</evidence>
<keyword evidence="6" id="KW-0560">Oxidoreductase</keyword>
<dbReference type="PANTHER" id="PTHR12117">
    <property type="entry name" value="HISTONE ACETYLTRANSFERASE COMPLEX"/>
    <property type="match status" value="1"/>
</dbReference>
<evidence type="ECO:0000256" key="8">
    <source>
        <dbReference type="ARBA" id="ARBA00029938"/>
    </source>
</evidence>
<keyword evidence="3" id="KW-0479">Metal-binding</keyword>
<comment type="catalytic activity">
    <reaction evidence="9">
        <text>[ribosomal protein uS12]-L-proline + 2-oxoglutarate + O2 = [ribosomal protein uS12]-(3S)-3-hydroxy-L-proline + succinate + CO2</text>
        <dbReference type="Rhea" id="RHEA:54156"/>
        <dbReference type="Rhea" id="RHEA-COMP:13816"/>
        <dbReference type="Rhea" id="RHEA-COMP:13818"/>
        <dbReference type="ChEBI" id="CHEBI:15379"/>
        <dbReference type="ChEBI" id="CHEBI:16526"/>
        <dbReference type="ChEBI" id="CHEBI:16810"/>
        <dbReference type="ChEBI" id="CHEBI:30031"/>
        <dbReference type="ChEBI" id="CHEBI:50342"/>
        <dbReference type="ChEBI" id="CHEBI:85428"/>
    </reaction>
</comment>
<comment type="cofactor">
    <cofactor evidence="1">
        <name>L-ascorbate</name>
        <dbReference type="ChEBI" id="CHEBI:38290"/>
    </cofactor>
</comment>
<dbReference type="AlphaFoldDB" id="A0A8D8VQY2"/>
<dbReference type="EMBL" id="HBUF01079796">
    <property type="protein sequence ID" value="CAG6632428.1"/>
    <property type="molecule type" value="Transcribed_RNA"/>
</dbReference>
<organism evidence="11">
    <name type="scientific">Cacopsylla melanoneura</name>
    <dbReference type="NCBI Taxonomy" id="428564"/>
    <lineage>
        <taxon>Eukaryota</taxon>
        <taxon>Metazoa</taxon>
        <taxon>Ecdysozoa</taxon>
        <taxon>Arthropoda</taxon>
        <taxon>Hexapoda</taxon>
        <taxon>Insecta</taxon>
        <taxon>Pterygota</taxon>
        <taxon>Neoptera</taxon>
        <taxon>Paraneoptera</taxon>
        <taxon>Hemiptera</taxon>
        <taxon>Sternorrhyncha</taxon>
        <taxon>Psylloidea</taxon>
        <taxon>Psyllidae</taxon>
        <taxon>Psyllinae</taxon>
        <taxon>Cacopsylla</taxon>
    </lineage>
</organism>
<evidence type="ECO:0000256" key="1">
    <source>
        <dbReference type="ARBA" id="ARBA00001961"/>
    </source>
</evidence>
<evidence type="ECO:0000313" key="11">
    <source>
        <dbReference type="EMBL" id="CAG6632428.1"/>
    </source>
</evidence>
<dbReference type="GO" id="GO:0006449">
    <property type="term" value="P:regulation of translational termination"/>
    <property type="evidence" value="ECO:0007669"/>
    <property type="project" value="TreeGrafter"/>
</dbReference>
<dbReference type="PANTHER" id="PTHR12117:SF0">
    <property type="entry name" value="PROLYL 3-HYDROXYLASE OGFOD1"/>
    <property type="match status" value="1"/>
</dbReference>
<sequence>MEEADSDSVFILDSECKMKVLSHPFEYIKFKNVFIPGFAKQLKEDVLQLDWSLTCSDLFSFLQTRNFINIKKKTPTIQLFVEALLGNIGDMLSDHYNIEFNKKVTVSGSVYRKGDFLLCHDDASDDRAVAFILYLTEEPWLKTWGGTLDLFQTIDSQVTHGKKSIVPSFNSLICFKVDPNVTYHQVSEVTANVDRVSVNGWFHSDMFKHEPKLYLEPKVSLCKNIKFYSIGGHSYLTEFINHKFFYKDWISKKQKEFVVSNMLAAGDFFRSCTMHVLIEELENKTLWKMQGPPYKRKYDVASITTLPTTLRTLVHFMTSLEWFNYFEAITSLNKADILSSSFEIQRWLAGYYTLLYYTNDLDEEPIDIIDVFVYINMNNVQSNSRASAIVYSIQSPNEFEDDAFELQLVHNHIYLIHRKSHSSWFIKYLKKHVKNKFYLFQMSYSLSGQSLLRLKNR</sequence>
<dbReference type="GO" id="GO:0005506">
    <property type="term" value="F:iron ion binding"/>
    <property type="evidence" value="ECO:0007669"/>
    <property type="project" value="InterPro"/>
</dbReference>
<name>A0A8D8VQY2_9HEMI</name>
<evidence type="ECO:0000256" key="4">
    <source>
        <dbReference type="ARBA" id="ARBA00022896"/>
    </source>
</evidence>
<dbReference type="EMBL" id="HBUF01410638">
    <property type="protein sequence ID" value="CAG6738983.1"/>
    <property type="molecule type" value="Transcribed_RNA"/>
</dbReference>
<dbReference type="Pfam" id="PF13661">
    <property type="entry name" value="2OG-FeII_Oxy_4"/>
    <property type="match status" value="1"/>
</dbReference>
<dbReference type="EMBL" id="HBUF01079797">
    <property type="protein sequence ID" value="CAG6632429.1"/>
    <property type="molecule type" value="Transcribed_RNA"/>
</dbReference>
<keyword evidence="7" id="KW-0408">Iron</keyword>
<evidence type="ECO:0000256" key="7">
    <source>
        <dbReference type="ARBA" id="ARBA00023004"/>
    </source>
</evidence>
<evidence type="ECO:0000259" key="10">
    <source>
        <dbReference type="PROSITE" id="PS51471"/>
    </source>
</evidence>